<feature type="region of interest" description="Disordered" evidence="10">
    <location>
        <begin position="501"/>
        <end position="526"/>
    </location>
</feature>
<reference evidence="12" key="1">
    <citation type="submission" date="2020-10" db="EMBL/GenBank/DDBJ databases">
        <title>Feather gene expression reveals the developmental basis of iridescence in African starlings.</title>
        <authorList>
            <person name="Rubenstein D.R."/>
        </authorList>
    </citation>
    <scope>NUCLEOTIDE SEQUENCE</scope>
    <source>
        <strain evidence="12">SS15</strain>
        <tissue evidence="12">Liver</tissue>
    </source>
</reference>
<keyword evidence="6" id="KW-0732">Signal</keyword>
<dbReference type="InterPro" id="IPR001999">
    <property type="entry name" value="Osteonectin_CS"/>
</dbReference>
<keyword evidence="14" id="KW-1185">Reference proteome</keyword>
<keyword evidence="9" id="KW-0325">Glycoprotein</keyword>
<comment type="caution">
    <text evidence="12">The sequence shown here is derived from an EMBL/GenBank/DDBJ whole genome shotgun (WGS) entry which is preliminary data.</text>
</comment>
<evidence type="ECO:0000256" key="8">
    <source>
        <dbReference type="ARBA" id="ARBA00023157"/>
    </source>
</evidence>
<evidence type="ECO:0000256" key="4">
    <source>
        <dbReference type="ARBA" id="ARBA00022530"/>
    </source>
</evidence>
<evidence type="ECO:0000313" key="13">
    <source>
        <dbReference type="EMBL" id="KAI1238608.1"/>
    </source>
</evidence>
<dbReference type="PROSITE" id="PS00613">
    <property type="entry name" value="OSTEONECTIN_2"/>
    <property type="match status" value="1"/>
</dbReference>
<dbReference type="InterPro" id="IPR019577">
    <property type="entry name" value="SPARC/Testican_Ca-bd-dom"/>
</dbReference>
<dbReference type="FunFam" id="1.10.238.10:FF:000068">
    <property type="entry name" value="SPARC isoform 1"/>
    <property type="match status" value="1"/>
</dbReference>
<dbReference type="SUPFAM" id="SSF47473">
    <property type="entry name" value="EF-hand"/>
    <property type="match status" value="1"/>
</dbReference>
<feature type="compositionally biased region" description="Polar residues" evidence="10">
    <location>
        <begin position="314"/>
        <end position="331"/>
    </location>
</feature>
<comment type="similarity">
    <text evidence="2">Belongs to the SPARC family.</text>
</comment>
<protein>
    <submittedName>
        <fullName evidence="12">SPARC-like protein 1</fullName>
    </submittedName>
</protein>
<dbReference type="SMART" id="SM00274">
    <property type="entry name" value="FOLN"/>
    <property type="match status" value="1"/>
</dbReference>
<dbReference type="GO" id="GO:0005509">
    <property type="term" value="F:calcium ion binding"/>
    <property type="evidence" value="ECO:0007669"/>
    <property type="project" value="InterPro"/>
</dbReference>
<evidence type="ECO:0000313" key="14">
    <source>
        <dbReference type="Proteomes" id="UP000618051"/>
    </source>
</evidence>
<dbReference type="PROSITE" id="PS00612">
    <property type="entry name" value="OSTEONECTIN_1"/>
    <property type="match status" value="1"/>
</dbReference>
<dbReference type="PANTHER" id="PTHR13866">
    <property type="entry name" value="SPARC OSTEONECTIN"/>
    <property type="match status" value="1"/>
</dbReference>
<dbReference type="GO" id="GO:0005615">
    <property type="term" value="C:extracellular space"/>
    <property type="evidence" value="ECO:0007669"/>
    <property type="project" value="InterPro"/>
</dbReference>
<evidence type="ECO:0000256" key="6">
    <source>
        <dbReference type="ARBA" id="ARBA00022729"/>
    </source>
</evidence>
<feature type="region of interest" description="Disordered" evidence="10">
    <location>
        <begin position="266"/>
        <end position="471"/>
    </location>
</feature>
<evidence type="ECO:0000256" key="3">
    <source>
        <dbReference type="ARBA" id="ARBA00022525"/>
    </source>
</evidence>
<gene>
    <name evidence="13" type="ORF">IHE44_0013345</name>
    <name evidence="12" type="ORF">IHE44_002990</name>
</gene>
<dbReference type="InterPro" id="IPR003645">
    <property type="entry name" value="Fol_N"/>
</dbReference>
<dbReference type="Pfam" id="PF00050">
    <property type="entry name" value="Kazal_1"/>
    <property type="match status" value="1"/>
</dbReference>
<feature type="compositionally biased region" description="Basic and acidic residues" evidence="10">
    <location>
        <begin position="216"/>
        <end position="230"/>
    </location>
</feature>
<dbReference type="AlphaFoldDB" id="A0A835NJY4"/>
<feature type="compositionally biased region" description="Basic and acidic residues" evidence="10">
    <location>
        <begin position="388"/>
        <end position="399"/>
    </location>
</feature>
<dbReference type="GO" id="GO:0005518">
    <property type="term" value="F:collagen binding"/>
    <property type="evidence" value="ECO:0007669"/>
    <property type="project" value="TreeGrafter"/>
</dbReference>
<sequence length="806" mass="91723">RGPSATVVPLLSPQLLGLKMITIRPFTLMPIPPTDVFPLLPHLALAADISRAKDNGNTFITALRNLPGVSAMAKKETKFFKEKKEISKPYPCTIKYCPLQDLENMKAVALFICLVGPVFAIPSAYIHPEASKEENTGYVDKGDFLPTHRNFKAEISVPGTEDRDEPQTIRKQGRTGSEHQVKTSLRSIDFLALHNKLGLASDNQDSDSGSSGREQSSSEHEQLRNHEKHGNTANQHLPGHGEHPGGALSLQQEHNMWKYNKNAVGLAEKNSESEEEESMEEEDEEWGEETDYRDTKHKGHQTRQGDQYKRQQHENSMQSDELLRHSSQTTWKTKRHSEKFDLEEEERENRKKSYKEGVPLSQKTHNEYQDGKQQSQERKDNIQMNYQNDHDHVKIQDREDSNDDDDSHDSGDIDGEELLSHTGKEAAYEEEERIQSNDQESTSTEPGGEGTTEDDTAVHRETGNYQIVKIKDLAPSEQDIYDHEPPDSDNKQQLKLSSSVQNINSMDSEDQVKTTGSSHGEMESVSNRNEEALLGLPDTCWNFHCKRGKVCHADQQGKPHCICQDPAACPPTKDYEHVCGTDNKTYDGTCQLFGTKCQLEGTKMGRQLHLDYMGSCKYIPPCTDYEVAQFPLRMRDWLKNILIQYYERDLNTSGILTEKQRNKVKKIYQNDKRLVAGDHPVELLLHDFEKNYHMYVYPVHWQFHQLDQHPVDRLLTHSELAPLRASLVPMEHCITRFFQECDGDRDKLIALKEWCHCFGIKEGYLAVTCPLPGYNRIGSMVWSPAPQQSSASEASPSRRIAEINAT</sequence>
<dbReference type="EMBL" id="JADDUC010000147">
    <property type="protein sequence ID" value="KAG0117193.1"/>
    <property type="molecule type" value="Genomic_DNA"/>
</dbReference>
<feature type="compositionally biased region" description="Acidic residues" evidence="10">
    <location>
        <begin position="400"/>
        <end position="417"/>
    </location>
</feature>
<dbReference type="PROSITE" id="PS00018">
    <property type="entry name" value="EF_HAND_1"/>
    <property type="match status" value="1"/>
</dbReference>
<dbReference type="SUPFAM" id="SSF100895">
    <property type="entry name" value="Kazal-type serine protease inhibitors"/>
    <property type="match status" value="1"/>
</dbReference>
<dbReference type="OrthoDB" id="9972865at2759"/>
<feature type="compositionally biased region" description="Basic and acidic residues" evidence="10">
    <location>
        <begin position="418"/>
        <end position="427"/>
    </location>
</feature>
<feature type="compositionally biased region" description="Basic and acidic residues" evidence="10">
    <location>
        <begin position="364"/>
        <end position="381"/>
    </location>
</feature>
<evidence type="ECO:0000256" key="2">
    <source>
        <dbReference type="ARBA" id="ARBA00006404"/>
    </source>
</evidence>
<dbReference type="InterPro" id="IPR018247">
    <property type="entry name" value="EF_Hand_1_Ca_BS"/>
</dbReference>
<evidence type="ECO:0000256" key="7">
    <source>
        <dbReference type="ARBA" id="ARBA00022837"/>
    </source>
</evidence>
<evidence type="ECO:0000313" key="12">
    <source>
        <dbReference type="EMBL" id="KAG0117193.1"/>
    </source>
</evidence>
<feature type="domain" description="Kazal-like" evidence="11">
    <location>
        <begin position="562"/>
        <end position="618"/>
    </location>
</feature>
<keyword evidence="8" id="KW-1015">Disulfide bond</keyword>
<dbReference type="PROSITE" id="PS51465">
    <property type="entry name" value="KAZAL_2"/>
    <property type="match status" value="1"/>
</dbReference>
<dbReference type="InterPro" id="IPR002350">
    <property type="entry name" value="Kazal_dom"/>
</dbReference>
<accession>A0A835NJY4</accession>
<feature type="region of interest" description="Disordered" evidence="10">
    <location>
        <begin position="200"/>
        <end position="248"/>
    </location>
</feature>
<feature type="region of interest" description="Disordered" evidence="10">
    <location>
        <begin position="152"/>
        <end position="182"/>
    </location>
</feature>
<evidence type="ECO:0000256" key="1">
    <source>
        <dbReference type="ARBA" id="ARBA00004498"/>
    </source>
</evidence>
<dbReference type="InterPro" id="IPR015369">
    <property type="entry name" value="Follistatin/Osteonectin_EGF"/>
</dbReference>
<reference evidence="13" key="3">
    <citation type="submission" date="2022-01" db="EMBL/GenBank/DDBJ databases">
        <authorList>
            <person name="Rubenstein D.R."/>
        </authorList>
    </citation>
    <scope>NUCLEOTIDE SEQUENCE</scope>
    <source>
        <strain evidence="13">SS15</strain>
        <tissue evidence="13">Liver</tissue>
    </source>
</reference>
<evidence type="ECO:0000259" key="11">
    <source>
        <dbReference type="PROSITE" id="PS51465"/>
    </source>
</evidence>
<dbReference type="SUPFAM" id="SSF57196">
    <property type="entry name" value="EGF/Laminin"/>
    <property type="match status" value="1"/>
</dbReference>
<feature type="non-terminal residue" evidence="12">
    <location>
        <position position="806"/>
    </location>
</feature>
<dbReference type="Gene3D" id="3.30.60.30">
    <property type="match status" value="1"/>
</dbReference>
<name>A0A835NJY4_9PASS</name>
<dbReference type="CDD" id="cd16236">
    <property type="entry name" value="EFh_SPARC_SPARCL1"/>
    <property type="match status" value="1"/>
</dbReference>
<evidence type="ECO:0000256" key="9">
    <source>
        <dbReference type="ARBA" id="ARBA00023180"/>
    </source>
</evidence>
<keyword evidence="7" id="KW-0106">Calcium</keyword>
<evidence type="ECO:0000256" key="10">
    <source>
        <dbReference type="SAM" id="MobiDB-lite"/>
    </source>
</evidence>
<dbReference type="GO" id="GO:0050840">
    <property type="term" value="F:extracellular matrix binding"/>
    <property type="evidence" value="ECO:0007669"/>
    <property type="project" value="TreeGrafter"/>
</dbReference>
<dbReference type="Proteomes" id="UP000618051">
    <property type="component" value="Unassembled WGS sequence"/>
</dbReference>
<dbReference type="SMART" id="SM00280">
    <property type="entry name" value="KAZAL"/>
    <property type="match status" value="1"/>
</dbReference>
<dbReference type="PANTHER" id="PTHR13866:SF16">
    <property type="entry name" value="SPARC-LIKE PROTEIN 1"/>
    <property type="match status" value="1"/>
</dbReference>
<dbReference type="Gene3D" id="1.10.238.10">
    <property type="entry name" value="EF-hand"/>
    <property type="match status" value="1"/>
</dbReference>
<keyword evidence="3" id="KW-0964">Secreted</keyword>
<dbReference type="InterPro" id="IPR011992">
    <property type="entry name" value="EF-hand-dom_pair"/>
</dbReference>
<dbReference type="Pfam" id="PF10591">
    <property type="entry name" value="SPARC_Ca_bdg"/>
    <property type="match status" value="1"/>
</dbReference>
<organism evidence="12">
    <name type="scientific">Lamprotornis superbus</name>
    <dbReference type="NCBI Taxonomy" id="245042"/>
    <lineage>
        <taxon>Eukaryota</taxon>
        <taxon>Metazoa</taxon>
        <taxon>Chordata</taxon>
        <taxon>Craniata</taxon>
        <taxon>Vertebrata</taxon>
        <taxon>Euteleostomi</taxon>
        <taxon>Archelosauria</taxon>
        <taxon>Archosauria</taxon>
        <taxon>Dinosauria</taxon>
        <taxon>Saurischia</taxon>
        <taxon>Theropoda</taxon>
        <taxon>Coelurosauria</taxon>
        <taxon>Aves</taxon>
        <taxon>Neognathae</taxon>
        <taxon>Neoaves</taxon>
        <taxon>Telluraves</taxon>
        <taxon>Australaves</taxon>
        <taxon>Passeriformes</taxon>
        <taxon>Sturnidae</taxon>
        <taxon>Lamprotornis</taxon>
    </lineage>
</organism>
<evidence type="ECO:0000256" key="5">
    <source>
        <dbReference type="ARBA" id="ARBA00022723"/>
    </source>
</evidence>
<keyword evidence="4" id="KW-0272">Extracellular matrix</keyword>
<comment type="subcellular location">
    <subcellularLocation>
        <location evidence="1">Secreted</location>
        <location evidence="1">Extracellular space</location>
        <location evidence="1">Extracellular matrix</location>
    </subcellularLocation>
</comment>
<feature type="compositionally biased region" description="Acidic residues" evidence="10">
    <location>
        <begin position="273"/>
        <end position="291"/>
    </location>
</feature>
<dbReference type="Pfam" id="PF09289">
    <property type="entry name" value="FOLN"/>
    <property type="match status" value="1"/>
</dbReference>
<proteinExistence type="inferred from homology"/>
<reference evidence="13 14" key="2">
    <citation type="journal article" date="2021" name="J. Hered.">
        <title>Feather Gene Expression Elucidates the Developmental Basis of Plumage Iridescence in African Starlings.</title>
        <authorList>
            <person name="Rubenstein D.R."/>
            <person name="Corvelo A."/>
            <person name="MacManes M.D."/>
            <person name="Maia R."/>
            <person name="Narzisi G."/>
            <person name="Rousaki A."/>
            <person name="Vandenabeele P."/>
            <person name="Shawkey M.D."/>
            <person name="Solomon J."/>
        </authorList>
    </citation>
    <scope>NUCLEOTIDE SEQUENCE [LARGE SCALE GENOMIC DNA]</scope>
    <source>
        <strain evidence="13">SS15</strain>
    </source>
</reference>
<dbReference type="FunFam" id="3.30.60.30:FF:000004">
    <property type="entry name" value="SPARC isoform 1"/>
    <property type="match status" value="1"/>
</dbReference>
<dbReference type="InterPro" id="IPR036058">
    <property type="entry name" value="Kazal_dom_sf"/>
</dbReference>
<feature type="non-terminal residue" evidence="12">
    <location>
        <position position="1"/>
    </location>
</feature>
<dbReference type="EMBL" id="JADDUC020000006">
    <property type="protein sequence ID" value="KAI1238608.1"/>
    <property type="molecule type" value="Genomic_DNA"/>
</dbReference>
<feature type="compositionally biased region" description="Low complexity" evidence="10">
    <location>
        <begin position="206"/>
        <end position="215"/>
    </location>
</feature>
<keyword evidence="5" id="KW-0479">Metal-binding</keyword>